<dbReference type="AlphaFoldDB" id="H2AV60"/>
<dbReference type="GeneID" id="13882839"/>
<dbReference type="eggNOG" id="KOG1337">
    <property type="taxonomic scope" value="Eukaryota"/>
</dbReference>
<dbReference type="OrthoDB" id="441812at2759"/>
<accession>H2AV60</accession>
<dbReference type="FunCoup" id="H2AV60">
    <property type="interactions" value="172"/>
</dbReference>
<dbReference type="HOGENOM" id="CLU_033565_1_0_1"/>
<evidence type="ECO:0000313" key="3">
    <source>
        <dbReference type="EMBL" id="CCF58260.1"/>
    </source>
</evidence>
<sequence>MSSTSREDVVDVLKFVENAQGKFLRDDLDVCESKLGGVGVFAKRDLPAGTTLLQLPKSAIFSASNSTISNLLVEEEIDGVLALNLAFIYETTVFREKSHWYPYLKSIQVVDSQGNISVPPGYWSEEAKDLLRGTTLDTLYDALSPQQEVYEGFEISLHVAKKWNQEFSLPLPEEYFQINDDNDQEEIETKFLKFVAVAYALASRVFEIDSFHESALVPVADLFNHHVTDPDVKFITLFDVCELCGEPGMCKHLIAEEYEAAQEEEELRSNTKQTDGVLDEDMIKELEAETVDVEEEEEPKEKTLNPDECVDIVLDKDVKAGVEIFNSYGPLSNVFLLSRHGFAVEGNPHDIVHFGKEMVKLVKGNRVYKERATWWRDQGYKTFVSWLKQYREEEDDDDEEEEEEEQEDHDHANCTDHDHSDERWLSQLDVDFYGEPTPHLWAIANLLAMKEPKYQKFVAQLANETTATTISALEDHTNTATKKLLVQLLELKRIPGPANFNPHLNLSQETLSHINNLLAAETAILTGATEHLSN</sequence>
<keyword evidence="4" id="KW-1185">Reference proteome</keyword>
<gene>
    <name evidence="3" type="primary">KAFR0E01060</name>
    <name evidence="3" type="ORF">KAFR_0E01060</name>
</gene>
<feature type="compositionally biased region" description="Acidic residues" evidence="1">
    <location>
        <begin position="392"/>
        <end position="407"/>
    </location>
</feature>
<dbReference type="GO" id="GO:0005829">
    <property type="term" value="C:cytosol"/>
    <property type="evidence" value="ECO:0007669"/>
    <property type="project" value="EnsemblFungi"/>
</dbReference>
<dbReference type="RefSeq" id="XP_003957395.1">
    <property type="nucleotide sequence ID" value="XM_003957346.1"/>
</dbReference>
<protein>
    <recommendedName>
        <fullName evidence="2">SET domain-containing protein</fullName>
    </recommendedName>
</protein>
<dbReference type="InterPro" id="IPR001214">
    <property type="entry name" value="SET_dom"/>
</dbReference>
<proteinExistence type="predicted"/>
<dbReference type="InParanoid" id="H2AV60"/>
<dbReference type="InterPro" id="IPR046341">
    <property type="entry name" value="SET_dom_sf"/>
</dbReference>
<feature type="domain" description="SET" evidence="2">
    <location>
        <begin position="26"/>
        <end position="329"/>
    </location>
</feature>
<evidence type="ECO:0000313" key="4">
    <source>
        <dbReference type="Proteomes" id="UP000005220"/>
    </source>
</evidence>
<organism evidence="3 4">
    <name type="scientific">Kazachstania africana (strain ATCC 22294 / BCRC 22015 / CBS 2517 / CECT 1963 / NBRC 1671 / NRRL Y-8276)</name>
    <name type="common">Yeast</name>
    <name type="synonym">Kluyveromyces africanus</name>
    <dbReference type="NCBI Taxonomy" id="1071382"/>
    <lineage>
        <taxon>Eukaryota</taxon>
        <taxon>Fungi</taxon>
        <taxon>Dikarya</taxon>
        <taxon>Ascomycota</taxon>
        <taxon>Saccharomycotina</taxon>
        <taxon>Saccharomycetes</taxon>
        <taxon>Saccharomycetales</taxon>
        <taxon>Saccharomycetaceae</taxon>
        <taxon>Kazachstania</taxon>
    </lineage>
</organism>
<dbReference type="GO" id="GO:0005634">
    <property type="term" value="C:nucleus"/>
    <property type="evidence" value="ECO:0007669"/>
    <property type="project" value="EnsemblFungi"/>
</dbReference>
<feature type="compositionally biased region" description="Basic and acidic residues" evidence="1">
    <location>
        <begin position="408"/>
        <end position="420"/>
    </location>
</feature>
<feature type="region of interest" description="Disordered" evidence="1">
    <location>
        <begin position="392"/>
        <end position="420"/>
    </location>
</feature>
<name>H2AV60_KAZAF</name>
<dbReference type="GO" id="GO:0016279">
    <property type="term" value="F:protein-lysine N-methyltransferase activity"/>
    <property type="evidence" value="ECO:0007669"/>
    <property type="project" value="EnsemblFungi"/>
</dbReference>
<dbReference type="PROSITE" id="PS50280">
    <property type="entry name" value="SET"/>
    <property type="match status" value="1"/>
</dbReference>
<dbReference type="PANTHER" id="PTHR13271">
    <property type="entry name" value="UNCHARACTERIZED PUTATIVE METHYLTRANSFERASE"/>
    <property type="match status" value="1"/>
</dbReference>
<dbReference type="STRING" id="1071382.H2AV60"/>
<dbReference type="SUPFAM" id="SSF82199">
    <property type="entry name" value="SET domain"/>
    <property type="match status" value="2"/>
</dbReference>
<evidence type="ECO:0000259" key="2">
    <source>
        <dbReference type="PROSITE" id="PS50280"/>
    </source>
</evidence>
<dbReference type="EMBL" id="HE650825">
    <property type="protein sequence ID" value="CCF58260.1"/>
    <property type="molecule type" value="Genomic_DNA"/>
</dbReference>
<evidence type="ECO:0000256" key="1">
    <source>
        <dbReference type="SAM" id="MobiDB-lite"/>
    </source>
</evidence>
<dbReference type="CDD" id="cd10527">
    <property type="entry name" value="SET_LSMT"/>
    <property type="match status" value="1"/>
</dbReference>
<reference evidence="3 4" key="1">
    <citation type="journal article" date="2011" name="Proc. Natl. Acad. Sci. U.S.A.">
        <title>Evolutionary erosion of yeast sex chromosomes by mating-type switching accidents.</title>
        <authorList>
            <person name="Gordon J.L."/>
            <person name="Armisen D."/>
            <person name="Proux-Wera E."/>
            <person name="Oheigeartaigh S.S."/>
            <person name="Byrne K.P."/>
            <person name="Wolfe K.H."/>
        </authorList>
    </citation>
    <scope>NUCLEOTIDE SEQUENCE [LARGE SCALE GENOMIC DNA]</scope>
    <source>
        <strain evidence="4">ATCC 22294 / BCRC 22015 / CBS 2517 / CECT 1963 / NBRC 1671 / NRRL Y-8276</strain>
    </source>
</reference>
<dbReference type="PANTHER" id="PTHR13271:SF128">
    <property type="entry name" value="RIBOSOMAL LYSINE N-METHYLTRANSFERASE 3"/>
    <property type="match status" value="1"/>
</dbReference>
<dbReference type="Proteomes" id="UP000005220">
    <property type="component" value="Chromosome 5"/>
</dbReference>
<dbReference type="Gene3D" id="3.90.1410.10">
    <property type="entry name" value="set domain protein methyltransferase, domain 1"/>
    <property type="match status" value="1"/>
</dbReference>
<dbReference type="InterPro" id="IPR050600">
    <property type="entry name" value="SETD3_SETD6_MTase"/>
</dbReference>
<dbReference type="KEGG" id="kaf:KAFR_0E01060"/>